<dbReference type="WBParaSite" id="maker-uti_cns_0007537-snap-gene-0.4-mRNA-1">
    <property type="protein sequence ID" value="maker-uti_cns_0007537-snap-gene-0.4-mRNA-1"/>
    <property type="gene ID" value="maker-uti_cns_0007537-snap-gene-0.4"/>
</dbReference>
<feature type="region of interest" description="Disordered" evidence="1">
    <location>
        <begin position="193"/>
        <end position="219"/>
    </location>
</feature>
<dbReference type="AlphaFoldDB" id="A0A1I8HR04"/>
<evidence type="ECO:0000313" key="3">
    <source>
        <dbReference type="WBParaSite" id="maker-uti_cns_0007537-snap-gene-0.4-mRNA-1"/>
    </source>
</evidence>
<reference evidence="3" key="1">
    <citation type="submission" date="2016-11" db="UniProtKB">
        <authorList>
            <consortium name="WormBaseParasite"/>
        </authorList>
    </citation>
    <scope>IDENTIFICATION</scope>
</reference>
<accession>A0A1I8HR04</accession>
<proteinExistence type="predicted"/>
<protein>
    <submittedName>
        <fullName evidence="3">HDNR domain-containing protein</fullName>
    </submittedName>
</protein>
<dbReference type="Proteomes" id="UP000095280">
    <property type="component" value="Unplaced"/>
</dbReference>
<evidence type="ECO:0000313" key="2">
    <source>
        <dbReference type="Proteomes" id="UP000095280"/>
    </source>
</evidence>
<name>A0A1I8HR04_9PLAT</name>
<evidence type="ECO:0000256" key="1">
    <source>
        <dbReference type="SAM" id="MobiDB-lite"/>
    </source>
</evidence>
<keyword evidence="2" id="KW-1185">Reference proteome</keyword>
<sequence length="219" mass="23846">QILAQTQSRPNSFFSLQNHKMARQAQGGYMEWPSAPRWMEPLLADDGQGQLVTVSRLANADLQQARDSNGGLRLEDLRYPVAARGKYKAAKGAFPQNEGEDRLIPGDGKTLFMASGQPSKYLPRRRKLPPNLSDNGILSFSYEGNPSCAAVPADAATAAKPQASPAPVGRALDVSSVTGRHYSRRRMIVQPDGFFGHQGQPVSQSSHQSLRRATFGDKV</sequence>
<organism evidence="2 3">
    <name type="scientific">Macrostomum lignano</name>
    <dbReference type="NCBI Taxonomy" id="282301"/>
    <lineage>
        <taxon>Eukaryota</taxon>
        <taxon>Metazoa</taxon>
        <taxon>Spiralia</taxon>
        <taxon>Lophotrochozoa</taxon>
        <taxon>Platyhelminthes</taxon>
        <taxon>Rhabditophora</taxon>
        <taxon>Macrostomorpha</taxon>
        <taxon>Macrostomida</taxon>
        <taxon>Macrostomidae</taxon>
        <taxon>Macrostomum</taxon>
    </lineage>
</organism>